<dbReference type="PANTHER" id="PTHR22652:SF0">
    <property type="entry name" value="NUCLEOPORIN NUP43"/>
    <property type="match status" value="1"/>
</dbReference>
<keyword evidence="3" id="KW-0677">Repeat</keyword>
<keyword evidence="4" id="KW-0539">Nucleus</keyword>
<evidence type="ECO:0000256" key="3">
    <source>
        <dbReference type="ARBA" id="ARBA00022737"/>
    </source>
</evidence>
<evidence type="ECO:0000256" key="1">
    <source>
        <dbReference type="ARBA" id="ARBA00004123"/>
    </source>
</evidence>
<evidence type="ECO:0000313" key="6">
    <source>
        <dbReference type="Proteomes" id="UP000268162"/>
    </source>
</evidence>
<comment type="subcellular location">
    <subcellularLocation>
        <location evidence="1">Nucleus</location>
    </subcellularLocation>
</comment>
<reference evidence="6" key="1">
    <citation type="journal article" date="2018" name="Nat. Microbiol.">
        <title>Leveraging single-cell genomics to expand the fungal tree of life.</title>
        <authorList>
            <person name="Ahrendt S.R."/>
            <person name="Quandt C.A."/>
            <person name="Ciobanu D."/>
            <person name="Clum A."/>
            <person name="Salamov A."/>
            <person name="Andreopoulos B."/>
            <person name="Cheng J.F."/>
            <person name="Woyke T."/>
            <person name="Pelin A."/>
            <person name="Henrissat B."/>
            <person name="Reynolds N.K."/>
            <person name="Benny G.L."/>
            <person name="Smith M.E."/>
            <person name="James T.Y."/>
            <person name="Grigoriev I.V."/>
        </authorList>
    </citation>
    <scope>NUCLEOTIDE SEQUENCE [LARGE SCALE GENOMIC DNA]</scope>
    <source>
        <strain evidence="6">RSA 468</strain>
    </source>
</reference>
<dbReference type="InterPro" id="IPR001680">
    <property type="entry name" value="WD40_rpt"/>
</dbReference>
<dbReference type="SUPFAM" id="SSF50978">
    <property type="entry name" value="WD40 repeat-like"/>
    <property type="match status" value="1"/>
</dbReference>
<keyword evidence="6" id="KW-1185">Reference proteome</keyword>
<dbReference type="STRING" id="215637.A0A4P9ZSC2"/>
<dbReference type="GO" id="GO:0031080">
    <property type="term" value="C:nuclear pore outer ring"/>
    <property type="evidence" value="ECO:0007669"/>
    <property type="project" value="TreeGrafter"/>
</dbReference>
<evidence type="ECO:0000256" key="2">
    <source>
        <dbReference type="ARBA" id="ARBA00022574"/>
    </source>
</evidence>
<keyword evidence="2" id="KW-0853">WD repeat</keyword>
<dbReference type="Pfam" id="PF00400">
    <property type="entry name" value="WD40"/>
    <property type="match status" value="1"/>
</dbReference>
<accession>A0A4P9ZSC2</accession>
<dbReference type="Gene3D" id="2.130.10.10">
    <property type="entry name" value="YVTN repeat-like/Quinoprotein amine dehydrogenase"/>
    <property type="match status" value="1"/>
</dbReference>
<dbReference type="Proteomes" id="UP000268162">
    <property type="component" value="Unassembled WGS sequence"/>
</dbReference>
<evidence type="ECO:0000256" key="4">
    <source>
        <dbReference type="ARBA" id="ARBA00023242"/>
    </source>
</evidence>
<sequence length="393" mass="43160">MSIHSAAKLPRRLSNRFPTPPHYRLSYTMDQFFIQPVERKIASLCWWSQSSYSPDDLFFLTGTWDRGSHNELALWKCPGPNVRTRQFEPNFKAHAVATIPHAGEVADVVQAQDDMCVTASSDGCLYVYKLTQDSASLKIPTALQPVRTLAAPTTTFRSPRTALSVQPHKHRDPEVASVGEDGLLQLFLLDRGAPVDSIVADCLPLYDVAWLSSSTLLTTSRGGQLKVFDRRTPSKSAAVVFIDPISPDAAVNCVAVHPSQTSRLATGNELGQVTTWDIRQYTEPQSQTLAVHNAEINDLVFHPNRPFTIVTASEDSTCGVVDASAFTNYSRGPGAYSHDPFASSAPSSSFQVYNAPRKSNIYNRLPINCLDLHPQNGLLLAGSDSENLLFDIN</sequence>
<dbReference type="InterPro" id="IPR036322">
    <property type="entry name" value="WD40_repeat_dom_sf"/>
</dbReference>
<dbReference type="AlphaFoldDB" id="A0A4P9ZSC2"/>
<dbReference type="InterPro" id="IPR015943">
    <property type="entry name" value="WD40/YVTN_repeat-like_dom_sf"/>
</dbReference>
<dbReference type="PANTHER" id="PTHR22652">
    <property type="entry name" value="NUCLEOPORIN NUP43"/>
    <property type="match status" value="1"/>
</dbReference>
<gene>
    <name evidence="5" type="ORF">BJ085DRAFT_36465</name>
</gene>
<dbReference type="SMART" id="SM00320">
    <property type="entry name" value="WD40"/>
    <property type="match status" value="6"/>
</dbReference>
<name>A0A4P9ZSC2_9FUNG</name>
<protein>
    <submittedName>
        <fullName evidence="5">WD40-repeat-containing domain protein</fullName>
    </submittedName>
</protein>
<proteinExistence type="predicted"/>
<organism evidence="5 6">
    <name type="scientific">Dimargaris cristalligena</name>
    <dbReference type="NCBI Taxonomy" id="215637"/>
    <lineage>
        <taxon>Eukaryota</taxon>
        <taxon>Fungi</taxon>
        <taxon>Fungi incertae sedis</taxon>
        <taxon>Zoopagomycota</taxon>
        <taxon>Kickxellomycotina</taxon>
        <taxon>Dimargaritomycetes</taxon>
        <taxon>Dimargaritales</taxon>
        <taxon>Dimargaritaceae</taxon>
        <taxon>Dimargaris</taxon>
    </lineage>
</organism>
<evidence type="ECO:0000313" key="5">
    <source>
        <dbReference type="EMBL" id="RKP36444.1"/>
    </source>
</evidence>
<dbReference type="EMBL" id="ML002653">
    <property type="protein sequence ID" value="RKP36444.1"/>
    <property type="molecule type" value="Genomic_DNA"/>
</dbReference>